<dbReference type="InterPro" id="IPR013382">
    <property type="entry name" value="CRISPR-assoc_prot_Cse2"/>
</dbReference>
<dbReference type="EMBL" id="BAABHS010000020">
    <property type="protein sequence ID" value="GAA4978914.1"/>
    <property type="molecule type" value="Genomic_DNA"/>
</dbReference>
<evidence type="ECO:0000313" key="2">
    <source>
        <dbReference type="Proteomes" id="UP001500466"/>
    </source>
</evidence>
<evidence type="ECO:0008006" key="3">
    <source>
        <dbReference type="Google" id="ProtNLM"/>
    </source>
</evidence>
<reference evidence="2" key="1">
    <citation type="journal article" date="2019" name="Int. J. Syst. Evol. Microbiol.">
        <title>The Global Catalogue of Microorganisms (GCM) 10K type strain sequencing project: providing services to taxonomists for standard genome sequencing and annotation.</title>
        <authorList>
            <consortium name="The Broad Institute Genomics Platform"/>
            <consortium name="The Broad Institute Genome Sequencing Center for Infectious Disease"/>
            <person name="Wu L."/>
            <person name="Ma J."/>
        </authorList>
    </citation>
    <scope>NUCLEOTIDE SEQUENCE [LARGE SCALE GENOMIC DNA]</scope>
    <source>
        <strain evidence="2">JCM 17986</strain>
    </source>
</reference>
<proteinExistence type="predicted"/>
<accession>A0ABP9HV95</accession>
<gene>
    <name evidence="1" type="ORF">GCM10023205_54090</name>
</gene>
<sequence>MSDNPGKPLRYWNRFTAPNGTWRTNPVTGLAEPPPGEDLAVLRRALSVPPGTSLPVWRLCSAPTDDRLARIGQVTREQRAEHAALGLYGLHQQSQRSPMHKRGVSVGVALRNLRNCGTYSEDAVDRRVNAAATATTTSVLVTRLRGLVTQLRGQRLPLDYDLLLRDLMAFERAAGRATVRERWGAAYYGWRVPAKTTA</sequence>
<keyword evidence="2" id="KW-1185">Reference proteome</keyword>
<protein>
    <recommendedName>
        <fullName evidence="3">Type I-E CRISPR-associated protein Cse2/CasB</fullName>
    </recommendedName>
</protein>
<dbReference type="NCBIfam" id="TIGR02548">
    <property type="entry name" value="casB_cse2"/>
    <property type="match status" value="1"/>
</dbReference>
<dbReference type="RefSeq" id="WP_345678295.1">
    <property type="nucleotide sequence ID" value="NZ_BAABHS010000020.1"/>
</dbReference>
<dbReference type="Pfam" id="PF09485">
    <property type="entry name" value="CRISPR_Cse2"/>
    <property type="match status" value="1"/>
</dbReference>
<evidence type="ECO:0000313" key="1">
    <source>
        <dbReference type="EMBL" id="GAA4978914.1"/>
    </source>
</evidence>
<comment type="caution">
    <text evidence="1">The sequence shown here is derived from an EMBL/GenBank/DDBJ whole genome shotgun (WGS) entry which is preliminary data.</text>
</comment>
<organism evidence="1 2">
    <name type="scientific">Yinghuangia aomiensis</name>
    <dbReference type="NCBI Taxonomy" id="676205"/>
    <lineage>
        <taxon>Bacteria</taxon>
        <taxon>Bacillati</taxon>
        <taxon>Actinomycetota</taxon>
        <taxon>Actinomycetes</taxon>
        <taxon>Kitasatosporales</taxon>
        <taxon>Streptomycetaceae</taxon>
        <taxon>Yinghuangia</taxon>
    </lineage>
</organism>
<dbReference type="Gene3D" id="1.10.520.40">
    <property type="entry name" value="CRISPR-associated protein Cse2"/>
    <property type="match status" value="1"/>
</dbReference>
<name>A0ABP9HV95_9ACTN</name>
<dbReference type="Proteomes" id="UP001500466">
    <property type="component" value="Unassembled WGS sequence"/>
</dbReference>
<dbReference type="InterPro" id="IPR038287">
    <property type="entry name" value="Cse2_sf"/>
</dbReference>